<gene>
    <name evidence="1" type="ORF">IMW75_20050</name>
</gene>
<organism evidence="1 2">
    <name type="scientific">Pseudomonas gregormendelii</name>
    <dbReference type="NCBI Taxonomy" id="1628277"/>
    <lineage>
        <taxon>Bacteria</taxon>
        <taxon>Pseudomonadati</taxon>
        <taxon>Pseudomonadota</taxon>
        <taxon>Gammaproteobacteria</taxon>
        <taxon>Pseudomonadales</taxon>
        <taxon>Pseudomonadaceae</taxon>
        <taxon>Pseudomonas</taxon>
    </lineage>
</organism>
<evidence type="ECO:0000313" key="2">
    <source>
        <dbReference type="Proteomes" id="UP000772591"/>
    </source>
</evidence>
<evidence type="ECO:0000313" key="1">
    <source>
        <dbReference type="EMBL" id="MBN3967555.1"/>
    </source>
</evidence>
<sequence length="138" mass="14950">MTKQAENKPLPPTATKKSPFAVRLDDSRTVAVSALANDIVERHAAKALAGTVRSQSGGFKVTRAPRVPHLIGMERDILELKKAVEALSLLCVVHDQSAQLSDTVDFEGMTVLDADTAFQMLDNPPEPNQALRNLLALH</sequence>
<comment type="caution">
    <text evidence="1">The sequence shown here is derived from an EMBL/GenBank/DDBJ whole genome shotgun (WGS) entry which is preliminary data.</text>
</comment>
<keyword evidence="2" id="KW-1185">Reference proteome</keyword>
<evidence type="ECO:0008006" key="3">
    <source>
        <dbReference type="Google" id="ProtNLM"/>
    </source>
</evidence>
<proteinExistence type="predicted"/>
<dbReference type="EMBL" id="JADEVO010000031">
    <property type="protein sequence ID" value="MBN3967555.1"/>
    <property type="molecule type" value="Genomic_DNA"/>
</dbReference>
<name>A0ABS3AMB0_9PSED</name>
<dbReference type="Proteomes" id="UP000772591">
    <property type="component" value="Unassembled WGS sequence"/>
</dbReference>
<dbReference type="RefSeq" id="WP_205893540.1">
    <property type="nucleotide sequence ID" value="NZ_JADEVO010000031.1"/>
</dbReference>
<reference evidence="1 2" key="1">
    <citation type="journal article" date="2021" name="Int. J. Syst. Evol. Microbiol.">
        <title>Pseudomonas piscium sp. nov., Pseudomonas pisciculturae sp. nov., Pseudomonas mucoides sp. nov. and Pseudomonas neuropathica sp. nov. isolated from rainbow trout.</title>
        <authorList>
            <person name="Duman M."/>
            <person name="Mulet M."/>
            <person name="Altun S."/>
            <person name="Saticioglu I.B."/>
            <person name="Gomila M."/>
            <person name="Lalucat J."/>
            <person name="Garcia-Valdes E."/>
        </authorList>
    </citation>
    <scope>NUCLEOTIDE SEQUENCE [LARGE SCALE GENOMIC DNA]</scope>
    <source>
        <strain evidence="1 2">LMG 28632</strain>
    </source>
</reference>
<protein>
    <recommendedName>
        <fullName evidence="3">Phage tail protein</fullName>
    </recommendedName>
</protein>
<accession>A0ABS3AMB0</accession>